<dbReference type="EMBL" id="DSRP01000219">
    <property type="protein sequence ID" value="HGG91935.1"/>
    <property type="molecule type" value="Genomic_DNA"/>
</dbReference>
<comment type="caution">
    <text evidence="1">The sequence shown here is derived from an EMBL/GenBank/DDBJ whole genome shotgun (WGS) entry which is preliminary data.</text>
</comment>
<dbReference type="AlphaFoldDB" id="A0A7C4AG82"/>
<gene>
    <name evidence="1" type="ORF">ENR59_03165</name>
</gene>
<protein>
    <submittedName>
        <fullName evidence="1">Uncharacterized protein</fullName>
    </submittedName>
</protein>
<accession>A0A7C4AG82</accession>
<proteinExistence type="predicted"/>
<reference evidence="1" key="1">
    <citation type="journal article" date="2020" name="mSystems">
        <title>Genome- and Community-Level Interaction Insights into Carbon Utilization and Element Cycling Functions of Hydrothermarchaeota in Hydrothermal Sediment.</title>
        <authorList>
            <person name="Zhou Z."/>
            <person name="Liu Y."/>
            <person name="Xu W."/>
            <person name="Pan J."/>
            <person name="Luo Z.H."/>
            <person name="Li M."/>
        </authorList>
    </citation>
    <scope>NUCLEOTIDE SEQUENCE [LARGE SCALE GENOMIC DNA]</scope>
    <source>
        <strain evidence="1">SpSt-413</strain>
    </source>
</reference>
<evidence type="ECO:0000313" key="1">
    <source>
        <dbReference type="EMBL" id="HGG91935.1"/>
    </source>
</evidence>
<sequence length="129" mass="14238">MSQVLRLPAPGCSHFLRGRCLYEEHLNPGYHAQYRCVVLTRLGDVYDIFLNQADAFGLDATLAGDIWQKRLGQLGEADTGCQEHEPGDTEDFPDCAHCLGDVCVLRLPACGGRCQHFTTSKRGSRSSQP</sequence>
<organism evidence="1">
    <name type="scientific">Fundidesulfovibrio putealis</name>
    <dbReference type="NCBI Taxonomy" id="270496"/>
    <lineage>
        <taxon>Bacteria</taxon>
        <taxon>Pseudomonadati</taxon>
        <taxon>Thermodesulfobacteriota</taxon>
        <taxon>Desulfovibrionia</taxon>
        <taxon>Desulfovibrionales</taxon>
        <taxon>Desulfovibrionaceae</taxon>
        <taxon>Fundidesulfovibrio</taxon>
    </lineage>
</organism>
<name>A0A7C4AG82_9BACT</name>